<dbReference type="InterPro" id="IPR009752">
    <property type="entry name" value="Phage_Mu_GpJ"/>
</dbReference>
<organism evidence="2 3">
    <name type="scientific">Escherichia coli O25b:H4</name>
    <dbReference type="NCBI Taxonomy" id="941280"/>
    <lineage>
        <taxon>Bacteria</taxon>
        <taxon>Pseudomonadati</taxon>
        <taxon>Pseudomonadota</taxon>
        <taxon>Gammaproteobacteria</taxon>
        <taxon>Enterobacterales</taxon>
        <taxon>Enterobacteriaceae</taxon>
        <taxon>Escherichia</taxon>
    </lineage>
</organism>
<feature type="region of interest" description="Disordered" evidence="1">
    <location>
        <begin position="160"/>
        <end position="192"/>
    </location>
</feature>
<name>A0A192CL31_ECO25</name>
<dbReference type="EMBL" id="CP015085">
    <property type="protein sequence ID" value="ANK06401.1"/>
    <property type="molecule type" value="Genomic_DNA"/>
</dbReference>
<gene>
    <name evidence="2" type="ORF">WLH_05140</name>
</gene>
<evidence type="ECO:0000313" key="3">
    <source>
        <dbReference type="Proteomes" id="UP000183316"/>
    </source>
</evidence>
<evidence type="ECO:0000313" key="2">
    <source>
        <dbReference type="EMBL" id="ANK06401.1"/>
    </source>
</evidence>
<sequence>MVWLFSQMLRPEPCRSPATVNPVVLHLMKPGVKATSFVSCAGCDMYCTLEDLLAQVPERTLIELTSEEMDFDSPATVNTRVVDSCIRYADELIDAHLRGRYILPLAEIPTVLRDIAITLVRYRLYARRPEGDLPDTVKDDHKEALRQLRELRDNRLTLGLPSTQKDVPEPGEFRVRSRPATFGGRDGLLEKY</sequence>
<dbReference type="AlphaFoldDB" id="A0A192CL31"/>
<dbReference type="Pfam" id="PF07030">
    <property type="entry name" value="Phage_Mu_Gp36"/>
    <property type="match status" value="1"/>
</dbReference>
<reference evidence="2 3" key="1">
    <citation type="submission" date="2016-03" db="EMBL/GenBank/DDBJ databases">
        <title>Genome Sequence and Comparative Pathogenic Determinants of Uropathogenic Escherichia coli O25b:H4, a Clinical Isolate from Saudi Arabia.</title>
        <authorList>
            <person name="Alyamani E.A.J."/>
            <person name="Khiyami M.A."/>
            <person name="Booq R.Y."/>
            <person name="Bahwerth F.S."/>
            <person name="Vaisvil B."/>
            <person name="Schmitt D.P."/>
            <person name="Kapatral V."/>
        </authorList>
    </citation>
    <scope>NUCLEOTIDE SEQUENCE [LARGE SCALE GENOMIC DNA]</scope>
    <source>
        <strain evidence="2 3">O25b:H4</strain>
    </source>
</reference>
<dbReference type="Proteomes" id="UP000183316">
    <property type="component" value="Chromosome"/>
</dbReference>
<protein>
    <recommendedName>
        <fullName evidence="4">DUF1320 domain-containing protein</fullName>
    </recommendedName>
</protein>
<evidence type="ECO:0008006" key="4">
    <source>
        <dbReference type="Google" id="ProtNLM"/>
    </source>
</evidence>
<proteinExistence type="predicted"/>
<feature type="compositionally biased region" description="Basic and acidic residues" evidence="1">
    <location>
        <begin position="166"/>
        <end position="175"/>
    </location>
</feature>
<evidence type="ECO:0000256" key="1">
    <source>
        <dbReference type="SAM" id="MobiDB-lite"/>
    </source>
</evidence>
<accession>A0A192CL31</accession>
<dbReference type="PATRIC" id="fig|941280.3.peg.5096"/>